<evidence type="ECO:0000313" key="3">
    <source>
        <dbReference type="WBParaSite" id="SMUV_0000473701-mRNA-1"/>
    </source>
</evidence>
<dbReference type="WBParaSite" id="SMUV_0000473701-mRNA-1">
    <property type="protein sequence ID" value="SMUV_0000473701-mRNA-1"/>
    <property type="gene ID" value="SMUV_0000473701"/>
</dbReference>
<proteinExistence type="predicted"/>
<dbReference type="InterPro" id="IPR000082">
    <property type="entry name" value="SEA_dom"/>
</dbReference>
<dbReference type="Gene3D" id="3.30.70.960">
    <property type="entry name" value="SEA domain"/>
    <property type="match status" value="1"/>
</dbReference>
<organism evidence="2 3">
    <name type="scientific">Syphacia muris</name>
    <dbReference type="NCBI Taxonomy" id="451379"/>
    <lineage>
        <taxon>Eukaryota</taxon>
        <taxon>Metazoa</taxon>
        <taxon>Ecdysozoa</taxon>
        <taxon>Nematoda</taxon>
        <taxon>Chromadorea</taxon>
        <taxon>Rhabditida</taxon>
        <taxon>Spirurina</taxon>
        <taxon>Oxyuridomorpha</taxon>
        <taxon>Oxyuroidea</taxon>
        <taxon>Oxyuridae</taxon>
        <taxon>Syphacia</taxon>
    </lineage>
</organism>
<keyword evidence="2" id="KW-1185">Reference proteome</keyword>
<name>A0A0N5AJU1_9BILA</name>
<evidence type="ECO:0000259" key="1">
    <source>
        <dbReference type="Pfam" id="PF01390"/>
    </source>
</evidence>
<reference evidence="3" key="1">
    <citation type="submission" date="2017-02" db="UniProtKB">
        <authorList>
            <consortium name="WormBaseParasite"/>
        </authorList>
    </citation>
    <scope>IDENTIFICATION</scope>
</reference>
<sequence length="256" mass="29038">MLILLNIETFSKINTFILNLTTLRDSFESNSTERVAYEVGSGAEFMERAGWSSRSPYGKNAQERNDSQISFYKYRSDDDLSYNPNNSSVAVVTFSSTMPQLPVWTQPQPYPTTSRITTLQPTRQTQPPTSTSTRLQQFMCQLYIREQANPSYNNTSSYEYQQASQLAYNAIRQMLLSTSLNRNFQSLNILSLANSGNDLIISAALAFQSTADNSVTVGMLRSIFQSNTAMLENLLNHVQIDIDRLYIQSEYSRTSR</sequence>
<protein>
    <submittedName>
        <fullName evidence="3">SEA domain-containing protein</fullName>
    </submittedName>
</protein>
<dbReference type="SUPFAM" id="SSF82671">
    <property type="entry name" value="SEA domain"/>
    <property type="match status" value="1"/>
</dbReference>
<accession>A0A0N5AJU1</accession>
<dbReference type="AlphaFoldDB" id="A0A0N5AJU1"/>
<dbReference type="InterPro" id="IPR036364">
    <property type="entry name" value="SEA_dom_sf"/>
</dbReference>
<evidence type="ECO:0000313" key="2">
    <source>
        <dbReference type="Proteomes" id="UP000046393"/>
    </source>
</evidence>
<dbReference type="Proteomes" id="UP000046393">
    <property type="component" value="Unplaced"/>
</dbReference>
<dbReference type="Pfam" id="PF01390">
    <property type="entry name" value="SEA"/>
    <property type="match status" value="1"/>
</dbReference>
<feature type="domain" description="SEA" evidence="1">
    <location>
        <begin position="144"/>
        <end position="225"/>
    </location>
</feature>